<accession>A0A2S1LZU6</accession>
<sequence>MKKGMKVSISFLIFVMGVWSLILINWEHIFETNRPIANMKAIYQLEIKGKDIAKTSNVDNDMLYIVPKGHLDTYIKMMSKEGYMLLEEDIEHNKLVFKEGQNTVSISYKRFARKYTIIESPFPEKV</sequence>
<dbReference type="AlphaFoldDB" id="A0A2S1LZU6"/>
<keyword evidence="3" id="KW-1185">Reference proteome</keyword>
<protein>
    <submittedName>
        <fullName evidence="2">Uncharacterized protein</fullName>
    </submittedName>
</protein>
<dbReference type="RefSeq" id="WP_046218375.1">
    <property type="nucleotide sequence ID" value="NZ_CP015328.1"/>
</dbReference>
<keyword evidence="1" id="KW-0812">Transmembrane</keyword>
<name>A0A2S1LZU6_9BACI</name>
<proteinExistence type="predicted"/>
<dbReference type="KEGG" id="beo:BEH_26505"/>
<organism evidence="2 3">
    <name type="scientific">Priestia filamentosa</name>
    <dbReference type="NCBI Taxonomy" id="1402861"/>
    <lineage>
        <taxon>Bacteria</taxon>
        <taxon>Bacillati</taxon>
        <taxon>Bacillota</taxon>
        <taxon>Bacilli</taxon>
        <taxon>Bacillales</taxon>
        <taxon>Bacillaceae</taxon>
        <taxon>Priestia</taxon>
    </lineage>
</organism>
<geneLocation type="plasmid" evidence="3">
    <name>pbeh6</name>
</geneLocation>
<keyword evidence="2" id="KW-0614">Plasmid</keyword>
<feature type="transmembrane region" description="Helical" evidence="1">
    <location>
        <begin position="7"/>
        <end position="26"/>
    </location>
</feature>
<reference evidence="2 3" key="1">
    <citation type="journal article" date="2015" name="PLoS ONE">
        <title>Genome Sequence of Bacillus endophyticus and Analysis of Its Companion Mechanism in the Ketogulonigenium vulgare-Bacillus Strain Consortium.</title>
        <authorList>
            <person name="Jia N."/>
            <person name="Du J."/>
            <person name="Ding M.Z."/>
            <person name="Gao F."/>
            <person name="Yuan Y.J."/>
        </authorList>
    </citation>
    <scope>NUCLEOTIDE SEQUENCE [LARGE SCALE GENOMIC DNA]</scope>
    <source>
        <strain evidence="2 3">Hbe603</strain>
        <plasmid evidence="3">pbeh6</plasmid>
    </source>
</reference>
<evidence type="ECO:0000256" key="1">
    <source>
        <dbReference type="SAM" id="Phobius"/>
    </source>
</evidence>
<gene>
    <name evidence="2" type="ORF">BEH_26505</name>
</gene>
<dbReference type="Proteomes" id="UP000036202">
    <property type="component" value="Plasmid pbeh6"/>
</dbReference>
<keyword evidence="1" id="KW-1133">Transmembrane helix</keyword>
<keyword evidence="1" id="KW-0472">Membrane</keyword>
<dbReference type="OrthoDB" id="2974504at2"/>
<evidence type="ECO:0000313" key="3">
    <source>
        <dbReference type="Proteomes" id="UP000036202"/>
    </source>
</evidence>
<evidence type="ECO:0000313" key="2">
    <source>
        <dbReference type="EMBL" id="AWG44339.1"/>
    </source>
</evidence>
<dbReference type="EMBL" id="CP015328">
    <property type="protein sequence ID" value="AWG44339.1"/>
    <property type="molecule type" value="Genomic_DNA"/>
</dbReference>